<sequence>MPKGFLDRTRGIGLVIPVWAPQVDILAHRSVGGFLSHCGWSSTLESIANGVPMIAWQLYAEQRMSATLLTEELGVAVRSRKPP</sequence>
<dbReference type="PANTHER" id="PTHR48046:SF1">
    <property type="entry name" value="GLYCOSYLTRANSFERASE-RELATED"/>
    <property type="match status" value="1"/>
</dbReference>
<proteinExistence type="predicted"/>
<dbReference type="AlphaFoldDB" id="A0A2P6RMM6"/>
<dbReference type="InterPro" id="IPR002213">
    <property type="entry name" value="UDP_glucos_trans"/>
</dbReference>
<dbReference type="OMA" id="DISYGCE"/>
<reference evidence="3 4" key="1">
    <citation type="journal article" date="2018" name="Nat. Genet.">
        <title>The Rosa genome provides new insights in the design of modern roses.</title>
        <authorList>
            <person name="Bendahmane M."/>
        </authorList>
    </citation>
    <scope>NUCLEOTIDE SEQUENCE [LARGE SCALE GENOMIC DNA]</scope>
    <source>
        <strain evidence="4">cv. Old Blush</strain>
    </source>
</reference>
<evidence type="ECO:0000256" key="2">
    <source>
        <dbReference type="ARBA" id="ARBA00022679"/>
    </source>
</evidence>
<protein>
    <submittedName>
        <fullName evidence="3">Putative hexosyltransferase</fullName>
        <ecNumber evidence="3">2.4.1.-</ecNumber>
    </submittedName>
</protein>
<keyword evidence="4" id="KW-1185">Reference proteome</keyword>
<dbReference type="GO" id="GO:0008194">
    <property type="term" value="F:UDP-glycosyltransferase activity"/>
    <property type="evidence" value="ECO:0007669"/>
    <property type="project" value="InterPro"/>
</dbReference>
<evidence type="ECO:0000313" key="3">
    <source>
        <dbReference type="EMBL" id="PRQ47678.1"/>
    </source>
</evidence>
<evidence type="ECO:0000256" key="1">
    <source>
        <dbReference type="ARBA" id="ARBA00022676"/>
    </source>
</evidence>
<dbReference type="EC" id="2.4.1.-" evidence="3"/>
<dbReference type="Pfam" id="PF00201">
    <property type="entry name" value="UDPGT"/>
    <property type="match status" value="1"/>
</dbReference>
<gene>
    <name evidence="3" type="ORF">RchiOBHm_Chr2g0102341</name>
</gene>
<dbReference type="Proteomes" id="UP000238479">
    <property type="component" value="Chromosome 2"/>
</dbReference>
<name>A0A2P6RMM6_ROSCH</name>
<dbReference type="SUPFAM" id="SSF53756">
    <property type="entry name" value="UDP-Glycosyltransferase/glycogen phosphorylase"/>
    <property type="match status" value="1"/>
</dbReference>
<comment type="caution">
    <text evidence="3">The sequence shown here is derived from an EMBL/GenBank/DDBJ whole genome shotgun (WGS) entry which is preliminary data.</text>
</comment>
<dbReference type="EMBL" id="PDCK01000040">
    <property type="protein sequence ID" value="PRQ47678.1"/>
    <property type="molecule type" value="Genomic_DNA"/>
</dbReference>
<keyword evidence="2 3" id="KW-0808">Transferase</keyword>
<evidence type="ECO:0000313" key="4">
    <source>
        <dbReference type="Proteomes" id="UP000238479"/>
    </source>
</evidence>
<organism evidence="3 4">
    <name type="scientific">Rosa chinensis</name>
    <name type="common">China rose</name>
    <dbReference type="NCBI Taxonomy" id="74649"/>
    <lineage>
        <taxon>Eukaryota</taxon>
        <taxon>Viridiplantae</taxon>
        <taxon>Streptophyta</taxon>
        <taxon>Embryophyta</taxon>
        <taxon>Tracheophyta</taxon>
        <taxon>Spermatophyta</taxon>
        <taxon>Magnoliopsida</taxon>
        <taxon>eudicotyledons</taxon>
        <taxon>Gunneridae</taxon>
        <taxon>Pentapetalae</taxon>
        <taxon>rosids</taxon>
        <taxon>fabids</taxon>
        <taxon>Rosales</taxon>
        <taxon>Rosaceae</taxon>
        <taxon>Rosoideae</taxon>
        <taxon>Rosoideae incertae sedis</taxon>
        <taxon>Rosa</taxon>
    </lineage>
</organism>
<dbReference type="Gramene" id="PRQ47678">
    <property type="protein sequence ID" value="PRQ47678"/>
    <property type="gene ID" value="RchiOBHm_Chr2g0102341"/>
</dbReference>
<keyword evidence="1 3" id="KW-0328">Glycosyltransferase</keyword>
<dbReference type="PANTHER" id="PTHR48046">
    <property type="entry name" value="UDP-GLYCOSYLTRANSFERASE 72E1"/>
    <property type="match status" value="1"/>
</dbReference>
<dbReference type="Gene3D" id="3.40.50.2000">
    <property type="entry name" value="Glycogen Phosphorylase B"/>
    <property type="match status" value="1"/>
</dbReference>
<accession>A0A2P6RMM6</accession>